<feature type="region of interest" description="Disordered" evidence="1">
    <location>
        <begin position="87"/>
        <end position="162"/>
    </location>
</feature>
<evidence type="ECO:0000313" key="2">
    <source>
        <dbReference type="EMBL" id="MDT0632633.1"/>
    </source>
</evidence>
<dbReference type="EMBL" id="JAVRHT010000033">
    <property type="protein sequence ID" value="MDT0632633.1"/>
    <property type="molecule type" value="Genomic_DNA"/>
</dbReference>
<proteinExistence type="predicted"/>
<feature type="region of interest" description="Disordered" evidence="1">
    <location>
        <begin position="176"/>
        <end position="234"/>
    </location>
</feature>
<gene>
    <name evidence="2" type="ORF">RM540_12805</name>
</gene>
<dbReference type="Proteomes" id="UP001267426">
    <property type="component" value="Unassembled WGS sequence"/>
</dbReference>
<reference evidence="2 3" key="1">
    <citation type="submission" date="2023-09" db="EMBL/GenBank/DDBJ databases">
        <authorList>
            <person name="Rey-Velasco X."/>
        </authorList>
    </citation>
    <scope>NUCLEOTIDE SEQUENCE [LARGE SCALE GENOMIC DNA]</scope>
    <source>
        <strain evidence="2 3">F394</strain>
    </source>
</reference>
<dbReference type="RefSeq" id="WP_311664705.1">
    <property type="nucleotide sequence ID" value="NZ_JAVRHT010000033.1"/>
</dbReference>
<comment type="caution">
    <text evidence="2">The sequence shown here is derived from an EMBL/GenBank/DDBJ whole genome shotgun (WGS) entry which is preliminary data.</text>
</comment>
<feature type="compositionally biased region" description="Pro residues" evidence="1">
    <location>
        <begin position="93"/>
        <end position="118"/>
    </location>
</feature>
<protein>
    <recommendedName>
        <fullName evidence="4">Tetratricopeptide repeat protein</fullName>
    </recommendedName>
</protein>
<sequence length="321" mass="33001">MPPVSPEPDLHLAARLLAEDRSAEAVERLGALVADAPVYAAAHALHATALEADGRPAEALAAWGRVAALVPSSPLAHRERRRLLSADAADAAPPAPADAAPAPPSQPAPTDAAPPAPAAPADLRAVDERFLRDDDAADDADPESNGADGEPEADASGVFFGDASPVPSAALAAELLPPEAPAPPDPLHVTPEAPGGAGWMILGEEEHAPAEGGAGADVVSPEAAPTDAAPAERHPVADELDSLISQLESAPRIRPDPTFSGPAVTFDDSDVEEIASETLAKIFAAQRQFEKAADVYETLAARHPARADELLELAGEMRERR</sequence>
<name>A0ABU3BTN0_9BACT</name>
<evidence type="ECO:0008006" key="4">
    <source>
        <dbReference type="Google" id="ProtNLM"/>
    </source>
</evidence>
<evidence type="ECO:0000256" key="1">
    <source>
        <dbReference type="SAM" id="MobiDB-lite"/>
    </source>
</evidence>
<keyword evidence="3" id="KW-1185">Reference proteome</keyword>
<dbReference type="SUPFAM" id="SSF48452">
    <property type="entry name" value="TPR-like"/>
    <property type="match status" value="1"/>
</dbReference>
<feature type="compositionally biased region" description="Basic and acidic residues" evidence="1">
    <location>
        <begin position="124"/>
        <end position="134"/>
    </location>
</feature>
<dbReference type="Gene3D" id="1.25.40.10">
    <property type="entry name" value="Tetratricopeptide repeat domain"/>
    <property type="match status" value="1"/>
</dbReference>
<dbReference type="InterPro" id="IPR011990">
    <property type="entry name" value="TPR-like_helical_dom_sf"/>
</dbReference>
<accession>A0ABU3BTN0</accession>
<organism evidence="2 3">
    <name type="scientific">Rubrivirga litoralis</name>
    <dbReference type="NCBI Taxonomy" id="3075598"/>
    <lineage>
        <taxon>Bacteria</taxon>
        <taxon>Pseudomonadati</taxon>
        <taxon>Rhodothermota</taxon>
        <taxon>Rhodothermia</taxon>
        <taxon>Rhodothermales</taxon>
        <taxon>Rubricoccaceae</taxon>
        <taxon>Rubrivirga</taxon>
    </lineage>
</organism>
<evidence type="ECO:0000313" key="3">
    <source>
        <dbReference type="Proteomes" id="UP001267426"/>
    </source>
</evidence>